<reference evidence="2" key="1">
    <citation type="journal article" date="2019" name="Int. J. Syst. Evol. Microbiol.">
        <title>The Global Catalogue of Microorganisms (GCM) 10K type strain sequencing project: providing services to taxonomists for standard genome sequencing and annotation.</title>
        <authorList>
            <consortium name="The Broad Institute Genomics Platform"/>
            <consortium name="The Broad Institute Genome Sequencing Center for Infectious Disease"/>
            <person name="Wu L."/>
            <person name="Ma J."/>
        </authorList>
    </citation>
    <scope>NUCLEOTIDE SEQUENCE [LARGE SCALE GENOMIC DNA]</scope>
    <source>
        <strain evidence="2">JCM 13249</strain>
    </source>
</reference>
<dbReference type="SUPFAM" id="SSF54637">
    <property type="entry name" value="Thioesterase/thiol ester dehydrase-isomerase"/>
    <property type="match status" value="1"/>
</dbReference>
<proteinExistence type="predicted"/>
<dbReference type="Gene3D" id="3.10.129.10">
    <property type="entry name" value="Hotdog Thioesterase"/>
    <property type="match status" value="1"/>
</dbReference>
<gene>
    <name evidence="1" type="ORF">GCM10009681_00500</name>
</gene>
<name>A0ABP4VPS0_9ACTN</name>
<protein>
    <recommendedName>
        <fullName evidence="3">Thioesterase family protein</fullName>
    </recommendedName>
</protein>
<keyword evidence="2" id="KW-1185">Reference proteome</keyword>
<dbReference type="EMBL" id="BAAALS010000001">
    <property type="protein sequence ID" value="GAA1734266.1"/>
    <property type="molecule type" value="Genomic_DNA"/>
</dbReference>
<dbReference type="InterPro" id="IPR029069">
    <property type="entry name" value="HotDog_dom_sf"/>
</dbReference>
<sequence>MVRDMVIDWRFNGPPGSANGGYTAGLLARELAAPGGAVVTLRRPPPLDTPLDVAPTDAGVALTDPEGRLVADAAPAELGDEALVAPVSWAAAVAASRHYSGLTSHPFPTCFVCGPDRAPGDGLRLFPGRVDATRTAAPWLVPGDVDETLVWAALDCPGGWAVPLEARPYVLGRITASVAKAPEPGSQCVIMGEVLGEEGRKARVRTTLYDPTGAPLARASSTWIAIAPV</sequence>
<dbReference type="Proteomes" id="UP001500655">
    <property type="component" value="Unassembled WGS sequence"/>
</dbReference>
<evidence type="ECO:0000313" key="1">
    <source>
        <dbReference type="EMBL" id="GAA1734266.1"/>
    </source>
</evidence>
<organism evidence="1 2">
    <name type="scientific">Luedemannella helvata</name>
    <dbReference type="NCBI Taxonomy" id="349315"/>
    <lineage>
        <taxon>Bacteria</taxon>
        <taxon>Bacillati</taxon>
        <taxon>Actinomycetota</taxon>
        <taxon>Actinomycetes</taxon>
        <taxon>Micromonosporales</taxon>
        <taxon>Micromonosporaceae</taxon>
        <taxon>Luedemannella</taxon>
    </lineage>
</organism>
<accession>A0ABP4VPS0</accession>
<evidence type="ECO:0000313" key="2">
    <source>
        <dbReference type="Proteomes" id="UP001500655"/>
    </source>
</evidence>
<evidence type="ECO:0008006" key="3">
    <source>
        <dbReference type="Google" id="ProtNLM"/>
    </source>
</evidence>
<comment type="caution">
    <text evidence="1">The sequence shown here is derived from an EMBL/GenBank/DDBJ whole genome shotgun (WGS) entry which is preliminary data.</text>
</comment>